<accession>A0ABR9IRG9</accession>
<protein>
    <submittedName>
        <fullName evidence="6">DNA-binding transcriptional LysR family regulator</fullName>
    </submittedName>
</protein>
<dbReference type="Gene3D" id="1.10.10.10">
    <property type="entry name" value="Winged helix-like DNA-binding domain superfamily/Winged helix DNA-binding domain"/>
    <property type="match status" value="1"/>
</dbReference>
<dbReference type="Pfam" id="PF00126">
    <property type="entry name" value="HTH_1"/>
    <property type="match status" value="1"/>
</dbReference>
<proteinExistence type="inferred from homology"/>
<dbReference type="InterPro" id="IPR005119">
    <property type="entry name" value="LysR_subst-bd"/>
</dbReference>
<dbReference type="InterPro" id="IPR058163">
    <property type="entry name" value="LysR-type_TF_proteobact-type"/>
</dbReference>
<dbReference type="SUPFAM" id="SSF46785">
    <property type="entry name" value="Winged helix' DNA-binding domain"/>
    <property type="match status" value="1"/>
</dbReference>
<sequence>MDRITAAKVLLKTVERGSASAAAEELGMSRAMASRYIASIEEWSGTRLLHRTTRQLSLTSAGERVLELCKEMARVADAVTEVAVHSDTPHGLLRVTAPGILAEAQLISLFSEFAVQYPRIKIDLQISDRSVDLVQDRIDVAIRIANHLDPSLIAKRLGQCPSRLYASVKYLKDHGEPASLEDLKAHRCLTYTHLGGAEWVLRRGESEVTIPVSGSFQTNEALALRRATLSGLGIAMLPRFSADNEVLAGRLAVVLPEWEPTSLGIHALYVSRRHLPMAARALIDFLSEKLENSFHLGSDVTA</sequence>
<comment type="similarity">
    <text evidence="1">Belongs to the LysR transcriptional regulatory family.</text>
</comment>
<comment type="caution">
    <text evidence="6">The sequence shown here is derived from an EMBL/GenBank/DDBJ whole genome shotgun (WGS) entry which is preliminary data.</text>
</comment>
<dbReference type="InterPro" id="IPR000847">
    <property type="entry name" value="LysR_HTH_N"/>
</dbReference>
<dbReference type="Gene3D" id="3.40.190.290">
    <property type="match status" value="1"/>
</dbReference>
<dbReference type="InterPro" id="IPR036388">
    <property type="entry name" value="WH-like_DNA-bd_sf"/>
</dbReference>
<dbReference type="InterPro" id="IPR036390">
    <property type="entry name" value="WH_DNA-bd_sf"/>
</dbReference>
<gene>
    <name evidence="6" type="ORF">H4W29_002957</name>
</gene>
<evidence type="ECO:0000256" key="2">
    <source>
        <dbReference type="ARBA" id="ARBA00023015"/>
    </source>
</evidence>
<keyword evidence="3 6" id="KW-0238">DNA-binding</keyword>
<organism evidence="6 7">
    <name type="scientific">Rhizobium viscosum</name>
    <name type="common">Arthrobacter viscosus</name>
    <dbReference type="NCBI Taxonomy" id="1673"/>
    <lineage>
        <taxon>Bacteria</taxon>
        <taxon>Pseudomonadati</taxon>
        <taxon>Pseudomonadota</taxon>
        <taxon>Alphaproteobacteria</taxon>
        <taxon>Hyphomicrobiales</taxon>
        <taxon>Rhizobiaceae</taxon>
        <taxon>Rhizobium/Agrobacterium group</taxon>
        <taxon>Rhizobium</taxon>
    </lineage>
</organism>
<evidence type="ECO:0000313" key="6">
    <source>
        <dbReference type="EMBL" id="MBE1505776.1"/>
    </source>
</evidence>
<dbReference type="SUPFAM" id="SSF53850">
    <property type="entry name" value="Periplasmic binding protein-like II"/>
    <property type="match status" value="1"/>
</dbReference>
<evidence type="ECO:0000259" key="5">
    <source>
        <dbReference type="PROSITE" id="PS50931"/>
    </source>
</evidence>
<evidence type="ECO:0000256" key="1">
    <source>
        <dbReference type="ARBA" id="ARBA00009437"/>
    </source>
</evidence>
<dbReference type="CDD" id="cd08422">
    <property type="entry name" value="PBP2_CrgA_like"/>
    <property type="match status" value="1"/>
</dbReference>
<evidence type="ECO:0000256" key="4">
    <source>
        <dbReference type="ARBA" id="ARBA00023163"/>
    </source>
</evidence>
<dbReference type="EMBL" id="JADBEC010000001">
    <property type="protein sequence ID" value="MBE1505776.1"/>
    <property type="molecule type" value="Genomic_DNA"/>
</dbReference>
<dbReference type="Proteomes" id="UP000620262">
    <property type="component" value="Unassembled WGS sequence"/>
</dbReference>
<dbReference type="GO" id="GO:0003677">
    <property type="term" value="F:DNA binding"/>
    <property type="evidence" value="ECO:0007669"/>
    <property type="project" value="UniProtKB-KW"/>
</dbReference>
<name>A0ABR9IRG9_RHIVS</name>
<dbReference type="RefSeq" id="WP_192729581.1">
    <property type="nucleotide sequence ID" value="NZ_BAAAVL010000009.1"/>
</dbReference>
<dbReference type="PANTHER" id="PTHR30537">
    <property type="entry name" value="HTH-TYPE TRANSCRIPTIONAL REGULATOR"/>
    <property type="match status" value="1"/>
</dbReference>
<dbReference type="PANTHER" id="PTHR30537:SF35">
    <property type="entry name" value="TRANSCRIPTIONAL REGULATORY PROTEIN"/>
    <property type="match status" value="1"/>
</dbReference>
<keyword evidence="7" id="KW-1185">Reference proteome</keyword>
<keyword evidence="2" id="KW-0805">Transcription regulation</keyword>
<reference evidence="6 7" key="1">
    <citation type="submission" date="2020-10" db="EMBL/GenBank/DDBJ databases">
        <title>Sequencing the genomes of 1000 actinobacteria strains.</title>
        <authorList>
            <person name="Klenk H.-P."/>
        </authorList>
    </citation>
    <scope>NUCLEOTIDE SEQUENCE [LARGE SCALE GENOMIC DNA]</scope>
    <source>
        <strain evidence="6 7">DSM 7307</strain>
    </source>
</reference>
<keyword evidence="4" id="KW-0804">Transcription</keyword>
<evidence type="ECO:0000313" key="7">
    <source>
        <dbReference type="Proteomes" id="UP000620262"/>
    </source>
</evidence>
<dbReference type="PROSITE" id="PS50931">
    <property type="entry name" value="HTH_LYSR"/>
    <property type="match status" value="1"/>
</dbReference>
<feature type="domain" description="HTH lysR-type" evidence="5">
    <location>
        <begin position="1"/>
        <end position="59"/>
    </location>
</feature>
<dbReference type="Pfam" id="PF03466">
    <property type="entry name" value="LysR_substrate"/>
    <property type="match status" value="1"/>
</dbReference>
<evidence type="ECO:0000256" key="3">
    <source>
        <dbReference type="ARBA" id="ARBA00023125"/>
    </source>
</evidence>